<evidence type="ECO:0000256" key="1">
    <source>
        <dbReference type="PROSITE-ProRule" id="PRU00042"/>
    </source>
</evidence>
<evidence type="ECO:0000313" key="4">
    <source>
        <dbReference type="Proteomes" id="UP000318571"/>
    </source>
</evidence>
<dbReference type="GO" id="GO:0008270">
    <property type="term" value="F:zinc ion binding"/>
    <property type="evidence" value="ECO:0007669"/>
    <property type="project" value="UniProtKB-KW"/>
</dbReference>
<keyword evidence="1" id="KW-0863">Zinc-finger</keyword>
<sequence length="369" mass="40654">MEMCTNNSKGMGRQIQKVILGWTHPIVEGNIGHPELCGGQMELFDSLELLWIPSQSNIEPGMMGESDVTPPAKLTDLTFHTLNDHSTLSSFSLIWAIWSPMLKAALLDTPPEADPYIILEGHDQGHIRSFLDFVLSPDFCQDKWEAAQSLISTLGIHLFPITAETPGPPKSKFKCDTCQEAFKGPGGLRQHFKSNANCCSNARPGAFSVKRKRPSCQKQITPKCEISGRSSINPDPEERSTQTTFHDDRLESGYQILVGLASVVAVRKLVPIAFLEVLGELLLDLCIGHPVTRPRINLIQGLPPLLDPVDVFSGLNGSSHPRGPYLHFGLLKRVHEQSELAGKLDAIFRQVRIAPNAALDVEFRLAVTN</sequence>
<keyword evidence="4" id="KW-1185">Reference proteome</keyword>
<dbReference type="Proteomes" id="UP000318571">
    <property type="component" value="Chromosome 2"/>
</dbReference>
<protein>
    <recommendedName>
        <fullName evidence="2">C2H2-type domain-containing protein</fullName>
    </recommendedName>
</protein>
<gene>
    <name evidence="3" type="ORF">TCAL_16800</name>
</gene>
<comment type="caution">
    <text evidence="3">The sequence shown here is derived from an EMBL/GenBank/DDBJ whole genome shotgun (WGS) entry which is preliminary data.</text>
</comment>
<reference evidence="3 4" key="1">
    <citation type="journal article" date="2018" name="Nat. Ecol. Evol.">
        <title>Genomic signatures of mitonuclear coevolution across populations of Tigriopus californicus.</title>
        <authorList>
            <person name="Barreto F.S."/>
            <person name="Watson E.T."/>
            <person name="Lima T.G."/>
            <person name="Willett C.S."/>
            <person name="Edmands S."/>
            <person name="Li W."/>
            <person name="Burton R.S."/>
        </authorList>
    </citation>
    <scope>NUCLEOTIDE SEQUENCE [LARGE SCALE GENOMIC DNA]</scope>
    <source>
        <strain evidence="3 4">San Diego</strain>
    </source>
</reference>
<dbReference type="AlphaFoldDB" id="A0A553PBM9"/>
<keyword evidence="1" id="KW-0479">Metal-binding</keyword>
<dbReference type="PROSITE" id="PS50157">
    <property type="entry name" value="ZINC_FINGER_C2H2_2"/>
    <property type="match status" value="1"/>
</dbReference>
<keyword evidence="1" id="KW-0862">Zinc</keyword>
<accession>A0A553PBM9</accession>
<name>A0A553PBM9_TIGCA</name>
<feature type="domain" description="C2H2-type" evidence="2">
    <location>
        <begin position="173"/>
        <end position="204"/>
    </location>
</feature>
<dbReference type="InterPro" id="IPR013087">
    <property type="entry name" value="Znf_C2H2_type"/>
</dbReference>
<evidence type="ECO:0000313" key="3">
    <source>
        <dbReference type="EMBL" id="TRY75049.1"/>
    </source>
</evidence>
<organism evidence="3 4">
    <name type="scientific">Tigriopus californicus</name>
    <name type="common">Marine copepod</name>
    <dbReference type="NCBI Taxonomy" id="6832"/>
    <lineage>
        <taxon>Eukaryota</taxon>
        <taxon>Metazoa</taxon>
        <taxon>Ecdysozoa</taxon>
        <taxon>Arthropoda</taxon>
        <taxon>Crustacea</taxon>
        <taxon>Multicrustacea</taxon>
        <taxon>Hexanauplia</taxon>
        <taxon>Copepoda</taxon>
        <taxon>Harpacticoida</taxon>
        <taxon>Harpacticidae</taxon>
        <taxon>Tigriopus</taxon>
    </lineage>
</organism>
<proteinExistence type="predicted"/>
<dbReference type="EMBL" id="VCGU01000005">
    <property type="protein sequence ID" value="TRY75049.1"/>
    <property type="molecule type" value="Genomic_DNA"/>
</dbReference>
<evidence type="ECO:0000259" key="2">
    <source>
        <dbReference type="PROSITE" id="PS50157"/>
    </source>
</evidence>